<keyword evidence="1" id="KW-1133">Transmembrane helix</keyword>
<keyword evidence="1" id="KW-0812">Transmembrane</keyword>
<reference evidence="3" key="1">
    <citation type="journal article" date="2019" name="Int. J. Syst. Evol. Microbiol.">
        <title>The Global Catalogue of Microorganisms (GCM) 10K type strain sequencing project: providing services to taxonomists for standard genome sequencing and annotation.</title>
        <authorList>
            <consortium name="The Broad Institute Genomics Platform"/>
            <consortium name="The Broad Institute Genome Sequencing Center for Infectious Disease"/>
            <person name="Wu L."/>
            <person name="Ma J."/>
        </authorList>
    </citation>
    <scope>NUCLEOTIDE SEQUENCE [LARGE SCALE GENOMIC DNA]</scope>
    <source>
        <strain evidence="3">CCUG 55250</strain>
    </source>
</reference>
<feature type="transmembrane region" description="Helical" evidence="1">
    <location>
        <begin position="30"/>
        <end position="53"/>
    </location>
</feature>
<keyword evidence="3" id="KW-1185">Reference proteome</keyword>
<dbReference type="RefSeq" id="WP_379845318.1">
    <property type="nucleotide sequence ID" value="NZ_JBHSMA010000003.1"/>
</dbReference>
<name>A0ABW0ICB6_9BACT</name>
<evidence type="ECO:0000313" key="2">
    <source>
        <dbReference type="EMBL" id="MFC5410178.1"/>
    </source>
</evidence>
<dbReference type="EMBL" id="JBHSMA010000003">
    <property type="protein sequence ID" value="MFC5410178.1"/>
    <property type="molecule type" value="Genomic_DNA"/>
</dbReference>
<gene>
    <name evidence="2" type="ORF">ACFPMF_12710</name>
</gene>
<organism evidence="2 3">
    <name type="scientific">Larkinella bovis</name>
    <dbReference type="NCBI Taxonomy" id="683041"/>
    <lineage>
        <taxon>Bacteria</taxon>
        <taxon>Pseudomonadati</taxon>
        <taxon>Bacteroidota</taxon>
        <taxon>Cytophagia</taxon>
        <taxon>Cytophagales</taxon>
        <taxon>Spirosomataceae</taxon>
        <taxon>Larkinella</taxon>
    </lineage>
</organism>
<dbReference type="Proteomes" id="UP001596106">
    <property type="component" value="Unassembled WGS sequence"/>
</dbReference>
<evidence type="ECO:0000256" key="1">
    <source>
        <dbReference type="SAM" id="Phobius"/>
    </source>
</evidence>
<protein>
    <submittedName>
        <fullName evidence="2">Uncharacterized protein</fullName>
    </submittedName>
</protein>
<proteinExistence type="predicted"/>
<accession>A0ABW0ICB6</accession>
<evidence type="ECO:0000313" key="3">
    <source>
        <dbReference type="Proteomes" id="UP001596106"/>
    </source>
</evidence>
<comment type="caution">
    <text evidence="2">The sequence shown here is derived from an EMBL/GenBank/DDBJ whole genome shotgun (WGS) entry which is preliminary data.</text>
</comment>
<sequence length="59" mass="6771">MTTVFKSATATTVMALKILLVLLFQNKPLILFWLTCHSFLIRLQVIVTVLFFYPGVGRR</sequence>
<keyword evidence="1" id="KW-0472">Membrane</keyword>
<feature type="transmembrane region" description="Helical" evidence="1">
    <location>
        <begin position="7"/>
        <end position="24"/>
    </location>
</feature>